<evidence type="ECO:0000256" key="2">
    <source>
        <dbReference type="ARBA" id="ARBA00023043"/>
    </source>
</evidence>
<name>A0A0P1AWR6_PLAHL</name>
<reference evidence="5" key="1">
    <citation type="submission" date="2014-09" db="EMBL/GenBank/DDBJ databases">
        <authorList>
            <person name="Sharma Rahul"/>
            <person name="Thines Marco"/>
        </authorList>
    </citation>
    <scope>NUCLEOTIDE SEQUENCE [LARGE SCALE GENOMIC DNA]</scope>
</reference>
<sequence length="616" mass="69070">MRIFSRDTITDFVRRGDLVGVRRRLEKGDNVNERRSFNNTPLIEAARYNVVDILELLIAYGADLELTNSNDLTALHAAIDEKRSATAIALAQHGASANHVGLFGRTPLQCAVMRDLLDVTAVLLARGADPIVKSDSGKTAIEYVRTGPNSVEMEKLLTAYTNVEAAIGAMNADAITVCLRELLTGDRTADVSNIDAAIQLKHTEAVTILLQMSLASDTLVEMVDTYKIVEQGVKQTEDEIWRHELKNLAEDFGRGVLTLLMNSGDVELLKQLVEDTMGFDWIQNLRLSNGWTPLHLAASQTNFALVRYLLVECGSNPLVLSPGGRTAFDYAVELDKDSRVSYLLREHIKQRAFWERATLILGTSDVSMMKLRPLLSLMTSVYDLHIIFGLGFRTLSHTEMHALLSEAFDEVIRAKLVVDDQATVFFKLALRVCRRENFISEVEQLKWDLKATKVRGGSLVWDREIKRSLLTIACRFKKVDKNSLLLQKQYKLLRAGLHQRPTQGKIKSHTRQRYLSLLFVALILSGCSGYKDDFGVAYNPAKFLAMMSTDNVENFVAGIINAFNFKSEFEALLVHSAIDPMELVFVLRDIANLELPESVRIKISPWKLPDRVIIST</sequence>
<dbReference type="GO" id="GO:0004842">
    <property type="term" value="F:ubiquitin-protein transferase activity"/>
    <property type="evidence" value="ECO:0007669"/>
    <property type="project" value="TreeGrafter"/>
</dbReference>
<dbReference type="OMA" id="IKQRAFW"/>
<evidence type="ECO:0000256" key="3">
    <source>
        <dbReference type="PROSITE-ProRule" id="PRU00023"/>
    </source>
</evidence>
<accession>A0A0P1AWR6</accession>
<proteinExistence type="predicted"/>
<evidence type="ECO:0000256" key="1">
    <source>
        <dbReference type="ARBA" id="ARBA00022737"/>
    </source>
</evidence>
<keyword evidence="1" id="KW-0677">Repeat</keyword>
<dbReference type="OrthoDB" id="158111at2759"/>
<keyword evidence="2 3" id="KW-0040">ANK repeat</keyword>
<dbReference type="Gene3D" id="1.25.40.20">
    <property type="entry name" value="Ankyrin repeat-containing domain"/>
    <property type="match status" value="2"/>
</dbReference>
<dbReference type="RefSeq" id="XP_024583238.1">
    <property type="nucleotide sequence ID" value="XM_024717772.1"/>
</dbReference>
<organism evidence="4 5">
    <name type="scientific">Plasmopara halstedii</name>
    <name type="common">Downy mildew of sunflower</name>
    <dbReference type="NCBI Taxonomy" id="4781"/>
    <lineage>
        <taxon>Eukaryota</taxon>
        <taxon>Sar</taxon>
        <taxon>Stramenopiles</taxon>
        <taxon>Oomycota</taxon>
        <taxon>Peronosporomycetes</taxon>
        <taxon>Peronosporales</taxon>
        <taxon>Peronosporaceae</taxon>
        <taxon>Plasmopara</taxon>
    </lineage>
</organism>
<dbReference type="InterPro" id="IPR036770">
    <property type="entry name" value="Ankyrin_rpt-contain_sf"/>
</dbReference>
<protein>
    <submittedName>
        <fullName evidence="4">Ankyrin</fullName>
    </submittedName>
</protein>
<dbReference type="EMBL" id="CCYD01002371">
    <property type="protein sequence ID" value="CEG46869.1"/>
    <property type="molecule type" value="Genomic_DNA"/>
</dbReference>
<keyword evidence="5" id="KW-1185">Reference proteome</keyword>
<dbReference type="Pfam" id="PF00023">
    <property type="entry name" value="Ank"/>
    <property type="match status" value="1"/>
</dbReference>
<dbReference type="SUPFAM" id="SSF48403">
    <property type="entry name" value="Ankyrin repeat"/>
    <property type="match status" value="1"/>
</dbReference>
<dbReference type="AlphaFoldDB" id="A0A0P1AWR6"/>
<dbReference type="GO" id="GO:0085020">
    <property type="term" value="P:protein K6-linked ubiquitination"/>
    <property type="evidence" value="ECO:0007669"/>
    <property type="project" value="TreeGrafter"/>
</dbReference>
<dbReference type="PANTHER" id="PTHR24171">
    <property type="entry name" value="ANKYRIN REPEAT DOMAIN-CONTAINING PROTEIN 39-RELATED"/>
    <property type="match status" value="1"/>
</dbReference>
<evidence type="ECO:0000313" key="4">
    <source>
        <dbReference type="EMBL" id="CEG46869.1"/>
    </source>
</evidence>
<dbReference type="PROSITE" id="PS50297">
    <property type="entry name" value="ANK_REP_REGION"/>
    <property type="match status" value="3"/>
</dbReference>
<dbReference type="PANTHER" id="PTHR24171:SF8">
    <property type="entry name" value="BRCA1-ASSOCIATED RING DOMAIN PROTEIN 1"/>
    <property type="match status" value="1"/>
</dbReference>
<dbReference type="Pfam" id="PF12796">
    <property type="entry name" value="Ank_2"/>
    <property type="match status" value="2"/>
</dbReference>
<dbReference type="PROSITE" id="PS50088">
    <property type="entry name" value="ANK_REPEAT"/>
    <property type="match status" value="3"/>
</dbReference>
<dbReference type="InterPro" id="IPR002110">
    <property type="entry name" value="Ankyrin_rpt"/>
</dbReference>
<feature type="repeat" description="ANK" evidence="3">
    <location>
        <begin position="289"/>
        <end position="310"/>
    </location>
</feature>
<dbReference type="Proteomes" id="UP000054928">
    <property type="component" value="Unassembled WGS sequence"/>
</dbReference>
<feature type="repeat" description="ANK" evidence="3">
    <location>
        <begin position="103"/>
        <end position="135"/>
    </location>
</feature>
<evidence type="ECO:0000313" key="5">
    <source>
        <dbReference type="Proteomes" id="UP000054928"/>
    </source>
</evidence>
<dbReference type="SMART" id="SM00248">
    <property type="entry name" value="ANK"/>
    <property type="match status" value="6"/>
</dbReference>
<feature type="repeat" description="ANK" evidence="3">
    <location>
        <begin position="37"/>
        <end position="69"/>
    </location>
</feature>
<dbReference type="STRING" id="4781.A0A0P1AWR6"/>
<dbReference type="GeneID" id="36398598"/>